<dbReference type="RefSeq" id="WP_072481155.1">
    <property type="nucleotide sequence ID" value="NZ_FPJG01000006.1"/>
</dbReference>
<organism evidence="3 4">
    <name type="scientific">Amycolatopsis australiensis</name>
    <dbReference type="NCBI Taxonomy" id="546364"/>
    <lineage>
        <taxon>Bacteria</taxon>
        <taxon>Bacillati</taxon>
        <taxon>Actinomycetota</taxon>
        <taxon>Actinomycetes</taxon>
        <taxon>Pseudonocardiales</taxon>
        <taxon>Pseudonocardiaceae</taxon>
        <taxon>Amycolatopsis</taxon>
    </lineage>
</organism>
<dbReference type="AlphaFoldDB" id="A0A1K1T564"/>
<dbReference type="OrthoDB" id="3638426at2"/>
<proteinExistence type="predicted"/>
<dbReference type="STRING" id="546364.SAMN04489730_8076"/>
<accession>A0A1K1T564</accession>
<gene>
    <name evidence="3" type="ORF">SAMN04489730_8076</name>
</gene>
<keyword evidence="2" id="KW-0732">Signal</keyword>
<dbReference type="EMBL" id="FPJG01000006">
    <property type="protein sequence ID" value="SFW91654.1"/>
    <property type="molecule type" value="Genomic_DNA"/>
</dbReference>
<dbReference type="Proteomes" id="UP000182740">
    <property type="component" value="Unassembled WGS sequence"/>
</dbReference>
<sequence>MKIAAGLLGACLLAAACSGPAPAAPTVTVTAPATRPSADPATLAWVDGFCAAIHGYRKRTNAEAVPNPSEPGSVAEAQKALSEELGGIAARTGEVVDRLTALPQAPVPLAETVRKAFVTKYTTARDRARTAKAALDGAKPDDAASQEPAAQALERAQQDVDGTYDPVAPLADAPELVAAAAAAPGCRA</sequence>
<feature type="signal peptide" evidence="2">
    <location>
        <begin position="1"/>
        <end position="23"/>
    </location>
</feature>
<feature type="chain" id="PRO_5012250365" evidence="2">
    <location>
        <begin position="24"/>
        <end position="188"/>
    </location>
</feature>
<name>A0A1K1T564_9PSEU</name>
<evidence type="ECO:0000256" key="2">
    <source>
        <dbReference type="SAM" id="SignalP"/>
    </source>
</evidence>
<evidence type="ECO:0000313" key="4">
    <source>
        <dbReference type="Proteomes" id="UP000182740"/>
    </source>
</evidence>
<evidence type="ECO:0000313" key="3">
    <source>
        <dbReference type="EMBL" id="SFW91654.1"/>
    </source>
</evidence>
<protein>
    <submittedName>
        <fullName evidence="3">Uncharacterized protein</fullName>
    </submittedName>
</protein>
<feature type="region of interest" description="Disordered" evidence="1">
    <location>
        <begin position="134"/>
        <end position="157"/>
    </location>
</feature>
<evidence type="ECO:0000256" key="1">
    <source>
        <dbReference type="SAM" id="MobiDB-lite"/>
    </source>
</evidence>
<reference evidence="4" key="1">
    <citation type="submission" date="2016-11" db="EMBL/GenBank/DDBJ databases">
        <authorList>
            <person name="Varghese N."/>
            <person name="Submissions S."/>
        </authorList>
    </citation>
    <scope>NUCLEOTIDE SEQUENCE [LARGE SCALE GENOMIC DNA]</scope>
    <source>
        <strain evidence="4">DSM 44671</strain>
    </source>
</reference>
<dbReference type="PROSITE" id="PS51257">
    <property type="entry name" value="PROKAR_LIPOPROTEIN"/>
    <property type="match status" value="1"/>
</dbReference>
<keyword evidence="4" id="KW-1185">Reference proteome</keyword>